<gene>
    <name evidence="3" type="ORF">PHET_04871</name>
</gene>
<dbReference type="AlphaFoldDB" id="A0A8J4THX3"/>
<keyword evidence="1" id="KW-0472">Membrane</keyword>
<dbReference type="OrthoDB" id="6228950at2759"/>
<name>A0A8J4THX3_9TREM</name>
<dbReference type="PROSITE" id="PS50041">
    <property type="entry name" value="C_TYPE_LECTIN_2"/>
    <property type="match status" value="1"/>
</dbReference>
<evidence type="ECO:0000313" key="3">
    <source>
        <dbReference type="EMBL" id="KAF5401716.1"/>
    </source>
</evidence>
<comment type="caution">
    <text evidence="3">The sequence shown here is derived from an EMBL/GenBank/DDBJ whole genome shotgun (WGS) entry which is preliminary data.</text>
</comment>
<sequence length="169" mass="19615">MQTAQYIPTSLIWTILLFVCSFDYFCEADCSKAIHKFVPSQIRETGGYRLHCFEPKTPDGNVECYVHFVRKMGFDDGIKACKSLGARIITIRDAEHSKKISNWVEYSFYINAKRIEPKSAYFYYYIYPPKYTNIACDTSILGRDCMIVRTTGLWCTAQCEEKHSIVCEF</sequence>
<proteinExistence type="predicted"/>
<protein>
    <recommendedName>
        <fullName evidence="2">C-type lectin domain-containing protein</fullName>
    </recommendedName>
</protein>
<dbReference type="EMBL" id="LUCH01002285">
    <property type="protein sequence ID" value="KAF5401716.1"/>
    <property type="molecule type" value="Genomic_DNA"/>
</dbReference>
<keyword evidence="4" id="KW-1185">Reference proteome</keyword>
<organism evidence="3 4">
    <name type="scientific">Paragonimus heterotremus</name>
    <dbReference type="NCBI Taxonomy" id="100268"/>
    <lineage>
        <taxon>Eukaryota</taxon>
        <taxon>Metazoa</taxon>
        <taxon>Spiralia</taxon>
        <taxon>Lophotrochozoa</taxon>
        <taxon>Platyhelminthes</taxon>
        <taxon>Trematoda</taxon>
        <taxon>Digenea</taxon>
        <taxon>Plagiorchiida</taxon>
        <taxon>Troglotremata</taxon>
        <taxon>Troglotrematidae</taxon>
        <taxon>Paragonimus</taxon>
    </lineage>
</organism>
<keyword evidence="1" id="KW-1133">Transmembrane helix</keyword>
<reference evidence="3" key="1">
    <citation type="submission" date="2019-05" db="EMBL/GenBank/DDBJ databases">
        <title>Annotation for the trematode Paragonimus heterotremus.</title>
        <authorList>
            <person name="Choi Y.-J."/>
        </authorList>
    </citation>
    <scope>NUCLEOTIDE SEQUENCE</scope>
    <source>
        <strain evidence="3">LC</strain>
    </source>
</reference>
<feature type="transmembrane region" description="Helical" evidence="1">
    <location>
        <begin position="6"/>
        <end position="26"/>
    </location>
</feature>
<evidence type="ECO:0000313" key="4">
    <source>
        <dbReference type="Proteomes" id="UP000748531"/>
    </source>
</evidence>
<evidence type="ECO:0000259" key="2">
    <source>
        <dbReference type="PROSITE" id="PS50041"/>
    </source>
</evidence>
<dbReference type="InterPro" id="IPR016186">
    <property type="entry name" value="C-type_lectin-like/link_sf"/>
</dbReference>
<evidence type="ECO:0000256" key="1">
    <source>
        <dbReference type="SAM" id="Phobius"/>
    </source>
</evidence>
<dbReference type="InterPro" id="IPR016187">
    <property type="entry name" value="CTDL_fold"/>
</dbReference>
<keyword evidence="1" id="KW-0812">Transmembrane</keyword>
<dbReference type="Gene3D" id="3.10.100.10">
    <property type="entry name" value="Mannose-Binding Protein A, subunit A"/>
    <property type="match status" value="1"/>
</dbReference>
<feature type="domain" description="C-type lectin" evidence="2">
    <location>
        <begin position="64"/>
        <end position="168"/>
    </location>
</feature>
<dbReference type="SUPFAM" id="SSF56436">
    <property type="entry name" value="C-type lectin-like"/>
    <property type="match status" value="1"/>
</dbReference>
<accession>A0A8J4THX3</accession>
<dbReference type="Pfam" id="PF00059">
    <property type="entry name" value="Lectin_C"/>
    <property type="match status" value="1"/>
</dbReference>
<dbReference type="Proteomes" id="UP000748531">
    <property type="component" value="Unassembled WGS sequence"/>
</dbReference>
<dbReference type="InterPro" id="IPR001304">
    <property type="entry name" value="C-type_lectin-like"/>
</dbReference>